<evidence type="ECO:0000313" key="1">
    <source>
        <dbReference type="EMBL" id="CAB4682902.1"/>
    </source>
</evidence>
<accession>A0A6J6N9P0</accession>
<organism evidence="1">
    <name type="scientific">freshwater metagenome</name>
    <dbReference type="NCBI Taxonomy" id="449393"/>
    <lineage>
        <taxon>unclassified sequences</taxon>
        <taxon>metagenomes</taxon>
        <taxon>ecological metagenomes</taxon>
    </lineage>
</organism>
<gene>
    <name evidence="1" type="ORF">UFOPK2373_00368</name>
</gene>
<proteinExistence type="predicted"/>
<reference evidence="1" key="1">
    <citation type="submission" date="2020-05" db="EMBL/GenBank/DDBJ databases">
        <authorList>
            <person name="Chiriac C."/>
            <person name="Salcher M."/>
            <person name="Ghai R."/>
            <person name="Kavagutti S V."/>
        </authorList>
    </citation>
    <scope>NUCLEOTIDE SEQUENCE</scope>
</reference>
<sequence>MFAPGLTWFLPDLDYGFDNHNDYFHQRQNQNNDMSFTHLLSSRKAWTKGRAEPEVHNYSKKQIIMRYSKRRTFGAFFRFGPRQEVKHYPQIPLGVLFYLWLDRPCSLSSKESFSGLGFLCSSYIQATNLSIWLEDGSLIKTGLLLLIQ</sequence>
<dbReference type="EMBL" id="CAEZXL010000043">
    <property type="protein sequence ID" value="CAB4682902.1"/>
    <property type="molecule type" value="Genomic_DNA"/>
</dbReference>
<protein>
    <submittedName>
        <fullName evidence="1">Unannotated protein</fullName>
    </submittedName>
</protein>
<dbReference type="AlphaFoldDB" id="A0A6J6N9P0"/>
<name>A0A6J6N9P0_9ZZZZ</name>